<keyword evidence="3" id="KW-1185">Reference proteome</keyword>
<reference evidence="2 3" key="1">
    <citation type="journal article" date="2017" name="BMC Genomics">
        <title>Comparative genomic and phylogenomic analyses of the Bifidobacteriaceae family.</title>
        <authorList>
            <person name="Lugli G.A."/>
            <person name="Milani C."/>
            <person name="Turroni F."/>
            <person name="Duranti S."/>
            <person name="Mancabelli L."/>
            <person name="Mangifesta M."/>
            <person name="Ferrario C."/>
            <person name="Modesto M."/>
            <person name="Mattarelli P."/>
            <person name="Jiri K."/>
            <person name="van Sinderen D."/>
            <person name="Ventura M."/>
        </authorList>
    </citation>
    <scope>NUCLEOTIDE SEQUENCE [LARGE SCALE GENOMIC DNA]</scope>
    <source>
        <strain evidence="2 3">DSM 28807</strain>
    </source>
</reference>
<keyword evidence="2" id="KW-0808">Transferase</keyword>
<accession>A0A261FW46</accession>
<dbReference type="SUPFAM" id="SSF53448">
    <property type="entry name" value="Nucleotide-diphospho-sugar transferases"/>
    <property type="match status" value="1"/>
</dbReference>
<dbReference type="Proteomes" id="UP000216352">
    <property type="component" value="Unassembled WGS sequence"/>
</dbReference>
<dbReference type="CDD" id="cd00761">
    <property type="entry name" value="Glyco_tranf_GTA_type"/>
    <property type="match status" value="1"/>
</dbReference>
<proteinExistence type="predicted"/>
<dbReference type="AlphaFoldDB" id="A0A261FW46"/>
<dbReference type="EMBL" id="MWWX01000002">
    <property type="protein sequence ID" value="OZG63195.1"/>
    <property type="molecule type" value="Genomic_DNA"/>
</dbReference>
<organism evidence="2 3">
    <name type="scientific">Bifidobacterium lemurum</name>
    <dbReference type="NCBI Taxonomy" id="1603886"/>
    <lineage>
        <taxon>Bacteria</taxon>
        <taxon>Bacillati</taxon>
        <taxon>Actinomycetota</taxon>
        <taxon>Actinomycetes</taxon>
        <taxon>Bifidobacteriales</taxon>
        <taxon>Bifidobacteriaceae</taxon>
        <taxon>Bifidobacterium</taxon>
    </lineage>
</organism>
<name>A0A261FW46_9BIFI</name>
<dbReference type="STRING" id="1603886.GCA_001895165_00977"/>
<dbReference type="OrthoDB" id="4547437at2"/>
<dbReference type="InterPro" id="IPR001173">
    <property type="entry name" value="Glyco_trans_2-like"/>
</dbReference>
<dbReference type="PANTHER" id="PTHR43685:SF2">
    <property type="entry name" value="GLYCOSYLTRANSFERASE 2-LIKE DOMAIN-CONTAINING PROTEIN"/>
    <property type="match status" value="1"/>
</dbReference>
<protein>
    <submittedName>
        <fullName evidence="2">Glycosyltransferase, group 2 family protein</fullName>
    </submittedName>
</protein>
<dbReference type="PANTHER" id="PTHR43685">
    <property type="entry name" value="GLYCOSYLTRANSFERASE"/>
    <property type="match status" value="1"/>
</dbReference>
<comment type="caution">
    <text evidence="2">The sequence shown here is derived from an EMBL/GenBank/DDBJ whole genome shotgun (WGS) entry which is preliminary data.</text>
</comment>
<dbReference type="InterPro" id="IPR050834">
    <property type="entry name" value="Glycosyltransf_2"/>
</dbReference>
<dbReference type="Pfam" id="PF00535">
    <property type="entry name" value="Glycos_transf_2"/>
    <property type="match status" value="1"/>
</dbReference>
<dbReference type="GO" id="GO:0044010">
    <property type="term" value="P:single-species biofilm formation"/>
    <property type="evidence" value="ECO:0007669"/>
    <property type="project" value="TreeGrafter"/>
</dbReference>
<sequence>MSSANGSVDVVITSFNQVDFIREAVESAAQQSLHPDTIVIVDDGSSDPASLDVLAQLEQSTVFPGIALKVIRQANAGPSAARNTGIRATHGDYVCVLDGDDRLLPTFLERTAAMLDADPMAMAASGWMATFGVMQSVVRPTGGRIERFLARNCCPATCLIRRSMWERCGGYDESMRSGFEDWDCSLSLLEAGGEGAHVAIVDEPLIEYRTAPASPNITSMNRRLELMRFIINKHRETYQAHMADAICGVEAISIERLNMWERAVQACPDLASSPSAEPHAAEFMAHPSYGDGGMAAAVRLRSAGV</sequence>
<gene>
    <name evidence="2" type="ORF">BLEM_0460</name>
</gene>
<dbReference type="Gene3D" id="3.90.550.10">
    <property type="entry name" value="Spore Coat Polysaccharide Biosynthesis Protein SpsA, Chain A"/>
    <property type="match status" value="1"/>
</dbReference>
<dbReference type="GO" id="GO:0016740">
    <property type="term" value="F:transferase activity"/>
    <property type="evidence" value="ECO:0007669"/>
    <property type="project" value="UniProtKB-KW"/>
</dbReference>
<dbReference type="RefSeq" id="WP_072725031.1">
    <property type="nucleotide sequence ID" value="NZ_BDIS01000011.1"/>
</dbReference>
<evidence type="ECO:0000313" key="3">
    <source>
        <dbReference type="Proteomes" id="UP000216352"/>
    </source>
</evidence>
<feature type="domain" description="Glycosyltransferase 2-like" evidence="1">
    <location>
        <begin position="10"/>
        <end position="141"/>
    </location>
</feature>
<evidence type="ECO:0000259" key="1">
    <source>
        <dbReference type="Pfam" id="PF00535"/>
    </source>
</evidence>
<dbReference type="InterPro" id="IPR029044">
    <property type="entry name" value="Nucleotide-diphossugar_trans"/>
</dbReference>
<evidence type="ECO:0000313" key="2">
    <source>
        <dbReference type="EMBL" id="OZG63195.1"/>
    </source>
</evidence>